<accession>A0ABY8PTU4</accession>
<evidence type="ECO:0000313" key="4">
    <source>
        <dbReference type="Proteomes" id="UP001232493"/>
    </source>
</evidence>
<evidence type="ECO:0000259" key="2">
    <source>
        <dbReference type="Pfam" id="PF13026"/>
    </source>
</evidence>
<dbReference type="InterPro" id="IPR029058">
    <property type="entry name" value="AB_hydrolase_fold"/>
</dbReference>
<gene>
    <name evidence="3" type="ORF">JRV97_05135</name>
</gene>
<feature type="domain" description="DUF3887" evidence="2">
    <location>
        <begin position="29"/>
        <end position="113"/>
    </location>
</feature>
<dbReference type="Gene3D" id="3.10.450.590">
    <property type="match status" value="1"/>
</dbReference>
<dbReference type="PANTHER" id="PTHR43265:SF1">
    <property type="entry name" value="ESTERASE ESTD"/>
    <property type="match status" value="1"/>
</dbReference>
<sequence>MKKLAIFLVLILSIVGFSKYQNTAIIYLKYLYSHQFDKAIDMSIEIMKKQLPESKLKQTWETIEKAYGNFQGIEKIDFTKNGEYEVYIITSKFEKTKLSIIISVDKNGKIAGLFFNQAKNYTYNIPSYADTSKFKEIDITLGEKWKLNGKLTVPNGKGPFSAVILIHGSGPNDMDETIGPNKPFRDLAYGLSTNGIVVLRYDKRTKIYGNKMKNITLNDEVFEDVNYAIDYLKKLNYVDKIYILGHSLGGYLAPYIAKNNDNISGIILMAAPARALEDLSIEQLQYLKKFEDAENIKVYDILIEQLKKIKNNELDDNVNVLGAPVYYYKELREYMPTKYLPDLNLPILILQGKRDYQVTEKDYDILKKYTKKEQSKLYDDLNHLFIKGEGDPNPYEYYSEGHVDKKVIKDIVDWIKDN</sequence>
<reference evidence="3 4" key="1">
    <citation type="submission" date="2021-02" db="EMBL/GenBank/DDBJ databases">
        <title>Characterization of Marinitoga sp. nov. str. BP5-C20A.</title>
        <authorList>
            <person name="Erauso G."/>
            <person name="Postec A."/>
        </authorList>
    </citation>
    <scope>NUCLEOTIDE SEQUENCE [LARGE SCALE GENOMIC DNA]</scope>
    <source>
        <strain evidence="3 4">BP5-C20A</strain>
    </source>
</reference>
<proteinExistence type="predicted"/>
<dbReference type="Gene3D" id="3.40.50.1820">
    <property type="entry name" value="alpha/beta hydrolase"/>
    <property type="match status" value="1"/>
</dbReference>
<keyword evidence="4" id="KW-1185">Reference proteome</keyword>
<evidence type="ECO:0000259" key="1">
    <source>
        <dbReference type="Pfam" id="PF12146"/>
    </source>
</evidence>
<dbReference type="EMBL" id="CP069362">
    <property type="protein sequence ID" value="WGS65933.1"/>
    <property type="molecule type" value="Genomic_DNA"/>
</dbReference>
<organism evidence="3 4">
    <name type="scientific">Marinitoga aeolica</name>
    <dbReference type="NCBI Taxonomy" id="2809031"/>
    <lineage>
        <taxon>Bacteria</taxon>
        <taxon>Thermotogati</taxon>
        <taxon>Thermotogota</taxon>
        <taxon>Thermotogae</taxon>
        <taxon>Petrotogales</taxon>
        <taxon>Petrotogaceae</taxon>
        <taxon>Marinitoga</taxon>
    </lineage>
</organism>
<protein>
    <submittedName>
        <fullName evidence="3">Alpha/beta fold hydrolase</fullName>
    </submittedName>
</protein>
<dbReference type="Proteomes" id="UP001232493">
    <property type="component" value="Chromosome"/>
</dbReference>
<evidence type="ECO:0000313" key="3">
    <source>
        <dbReference type="EMBL" id="WGS65933.1"/>
    </source>
</evidence>
<dbReference type="InterPro" id="IPR024981">
    <property type="entry name" value="DUF3887"/>
</dbReference>
<dbReference type="Pfam" id="PF13026">
    <property type="entry name" value="DUF3887"/>
    <property type="match status" value="1"/>
</dbReference>
<dbReference type="Pfam" id="PF12146">
    <property type="entry name" value="Hydrolase_4"/>
    <property type="match status" value="1"/>
</dbReference>
<feature type="domain" description="Serine aminopeptidase S33" evidence="1">
    <location>
        <begin position="184"/>
        <end position="386"/>
    </location>
</feature>
<dbReference type="InterPro" id="IPR053145">
    <property type="entry name" value="AB_hydrolase_Est10"/>
</dbReference>
<keyword evidence="3" id="KW-0378">Hydrolase</keyword>
<dbReference type="RefSeq" id="WP_281000839.1">
    <property type="nucleotide sequence ID" value="NZ_CP069362.1"/>
</dbReference>
<dbReference type="InterPro" id="IPR022742">
    <property type="entry name" value="Hydrolase_4"/>
</dbReference>
<dbReference type="GO" id="GO:0016787">
    <property type="term" value="F:hydrolase activity"/>
    <property type="evidence" value="ECO:0007669"/>
    <property type="project" value="UniProtKB-KW"/>
</dbReference>
<dbReference type="SUPFAM" id="SSF53474">
    <property type="entry name" value="alpha/beta-Hydrolases"/>
    <property type="match status" value="1"/>
</dbReference>
<dbReference type="PANTHER" id="PTHR43265">
    <property type="entry name" value="ESTERASE ESTD"/>
    <property type="match status" value="1"/>
</dbReference>
<name>A0ABY8PTU4_9BACT</name>